<dbReference type="Gene3D" id="3.90.1200.10">
    <property type="match status" value="1"/>
</dbReference>
<accession>A0A1B3BAH4</accession>
<keyword evidence="4" id="KW-1185">Reference proteome</keyword>
<organism evidence="3 4">
    <name type="scientific">Kangiella sediminilitoris</name>
    <dbReference type="NCBI Taxonomy" id="1144748"/>
    <lineage>
        <taxon>Bacteria</taxon>
        <taxon>Pseudomonadati</taxon>
        <taxon>Pseudomonadota</taxon>
        <taxon>Gammaproteobacteria</taxon>
        <taxon>Kangiellales</taxon>
        <taxon>Kangiellaceae</taxon>
        <taxon>Kangiella</taxon>
    </lineage>
</organism>
<dbReference type="AlphaFoldDB" id="A0A1B3BAH4"/>
<evidence type="ECO:0000313" key="3">
    <source>
        <dbReference type="EMBL" id="AOE49798.1"/>
    </source>
</evidence>
<keyword evidence="2" id="KW-0808">Transferase</keyword>
<dbReference type="PATRIC" id="fig|1144748.3.peg.1090"/>
<dbReference type="SUPFAM" id="SSF56112">
    <property type="entry name" value="Protein kinase-like (PK-like)"/>
    <property type="match status" value="1"/>
</dbReference>
<proteinExistence type="inferred from homology"/>
<reference evidence="4" key="1">
    <citation type="submission" date="2015-08" db="EMBL/GenBank/DDBJ databases">
        <authorList>
            <person name="Kim K.M."/>
        </authorList>
    </citation>
    <scope>NUCLEOTIDE SEQUENCE [LARGE SCALE GENOMIC DNA]</scope>
    <source>
        <strain evidence="4">KCTC 23892</strain>
    </source>
</reference>
<evidence type="ECO:0000256" key="2">
    <source>
        <dbReference type="PIRNR" id="PIRNR006221"/>
    </source>
</evidence>
<evidence type="ECO:0000313" key="4">
    <source>
        <dbReference type="Proteomes" id="UP000094147"/>
    </source>
</evidence>
<dbReference type="OrthoDB" id="5291879at2"/>
<sequence>MSFVKHNSSQYPQQLIREADGLELLRETIKQHKVPHLRIPTVKSVNETELVLQRITATPSTSEAMQSLGEGLARLHMIEFKEYGLEQDNYIGLNPQMNGIFKTWGEFFYEQRLLYQVNLISQSVIKNNFLMILHEHKEALISWLDDSCQYPSLVHGDLWSGNVLFDEKGPWLIDPAVYHGDREVDLAMSEMFGGFNHHFYDAYDEVFPRTSEYDTKKKVYNLYHYLNHFNLFGEGYLSECQRGMDVIKEL</sequence>
<dbReference type="PANTHER" id="PTHR12149">
    <property type="entry name" value="FRUCTOSAMINE 3 KINASE-RELATED PROTEIN"/>
    <property type="match status" value="1"/>
</dbReference>
<comment type="similarity">
    <text evidence="1 2">Belongs to the fructosamine kinase family.</text>
</comment>
<dbReference type="InterPro" id="IPR011009">
    <property type="entry name" value="Kinase-like_dom_sf"/>
</dbReference>
<evidence type="ECO:0000256" key="1">
    <source>
        <dbReference type="ARBA" id="ARBA00009460"/>
    </source>
</evidence>
<dbReference type="GO" id="GO:0016301">
    <property type="term" value="F:kinase activity"/>
    <property type="evidence" value="ECO:0007669"/>
    <property type="project" value="UniProtKB-UniRule"/>
</dbReference>
<keyword evidence="2 3" id="KW-0418">Kinase</keyword>
<dbReference type="PANTHER" id="PTHR12149:SF8">
    <property type="entry name" value="PROTEIN-RIBULOSAMINE 3-KINASE"/>
    <property type="match status" value="1"/>
</dbReference>
<dbReference type="STRING" id="1144748.KS2013_1078"/>
<dbReference type="RefSeq" id="WP_068990857.1">
    <property type="nucleotide sequence ID" value="NZ_CP012418.1"/>
</dbReference>
<protein>
    <submittedName>
        <fullName evidence="3">Fructosamine kinase</fullName>
    </submittedName>
</protein>
<gene>
    <name evidence="3" type="ORF">KS2013_1078</name>
</gene>
<dbReference type="EMBL" id="CP012418">
    <property type="protein sequence ID" value="AOE49798.1"/>
    <property type="molecule type" value="Genomic_DNA"/>
</dbReference>
<name>A0A1B3BAH4_9GAMM</name>
<dbReference type="KEGG" id="ksd:KS2013_1078"/>
<dbReference type="InterPro" id="IPR016477">
    <property type="entry name" value="Fructo-/Ketosamine-3-kinase"/>
</dbReference>
<dbReference type="Pfam" id="PF03881">
    <property type="entry name" value="Fructosamin_kin"/>
    <property type="match status" value="1"/>
</dbReference>
<dbReference type="Proteomes" id="UP000094147">
    <property type="component" value="Chromosome"/>
</dbReference>
<dbReference type="PIRSF" id="PIRSF006221">
    <property type="entry name" value="Ketosamine-3-kinase"/>
    <property type="match status" value="1"/>
</dbReference>